<sequence length="60" mass="7052">MDHLQEGSQDTHQDGDDDRTLRVKRSNKNGRTPRHKRTFVHREVVLLLGMKTVNPFIRTL</sequence>
<feature type="region of interest" description="Disordered" evidence="1">
    <location>
        <begin position="1"/>
        <end position="36"/>
    </location>
</feature>
<gene>
    <name evidence="2" type="ORF">NCTC11645_02913</name>
</gene>
<protein>
    <submittedName>
        <fullName evidence="2">Uncharacterized protein</fullName>
    </submittedName>
</protein>
<name>A0A377HQE1_GRIHO</name>
<evidence type="ECO:0000256" key="1">
    <source>
        <dbReference type="SAM" id="MobiDB-lite"/>
    </source>
</evidence>
<feature type="compositionally biased region" description="Basic residues" evidence="1">
    <location>
        <begin position="22"/>
        <end position="36"/>
    </location>
</feature>
<dbReference type="AlphaFoldDB" id="A0A377HQE1"/>
<dbReference type="STRING" id="673.AL542_10205"/>
<evidence type="ECO:0000313" key="3">
    <source>
        <dbReference type="Proteomes" id="UP000254512"/>
    </source>
</evidence>
<evidence type="ECO:0000313" key="2">
    <source>
        <dbReference type="EMBL" id="STO58470.1"/>
    </source>
</evidence>
<dbReference type="KEGG" id="gho:AL542_10205"/>
<proteinExistence type="predicted"/>
<organism evidence="2 3">
    <name type="scientific">Grimontia hollisae</name>
    <name type="common">Vibrio hollisae</name>
    <dbReference type="NCBI Taxonomy" id="673"/>
    <lineage>
        <taxon>Bacteria</taxon>
        <taxon>Pseudomonadati</taxon>
        <taxon>Pseudomonadota</taxon>
        <taxon>Gammaproteobacteria</taxon>
        <taxon>Vibrionales</taxon>
        <taxon>Vibrionaceae</taxon>
        <taxon>Grimontia</taxon>
    </lineage>
</organism>
<accession>A0A377HQE1</accession>
<reference evidence="2 3" key="1">
    <citation type="submission" date="2018-06" db="EMBL/GenBank/DDBJ databases">
        <authorList>
            <consortium name="Pathogen Informatics"/>
            <person name="Doyle S."/>
        </authorList>
    </citation>
    <scope>NUCLEOTIDE SEQUENCE [LARGE SCALE GENOMIC DNA]</scope>
    <source>
        <strain evidence="2 3">NCTC11645</strain>
    </source>
</reference>
<dbReference type="Proteomes" id="UP000254512">
    <property type="component" value="Unassembled WGS sequence"/>
</dbReference>
<dbReference type="EMBL" id="UGHD01000002">
    <property type="protein sequence ID" value="STO58470.1"/>
    <property type="molecule type" value="Genomic_DNA"/>
</dbReference>
<feature type="compositionally biased region" description="Basic and acidic residues" evidence="1">
    <location>
        <begin position="1"/>
        <end position="21"/>
    </location>
</feature>